<feature type="coiled-coil region" evidence="4">
    <location>
        <begin position="931"/>
        <end position="958"/>
    </location>
</feature>
<name>A0AAD3DM62_9CHLO</name>
<evidence type="ECO:0000259" key="6">
    <source>
        <dbReference type="Pfam" id="PF02463"/>
    </source>
</evidence>
<dbReference type="GO" id="GO:0000724">
    <property type="term" value="P:double-strand break repair via homologous recombination"/>
    <property type="evidence" value="ECO:0007669"/>
    <property type="project" value="TreeGrafter"/>
</dbReference>
<dbReference type="Pfam" id="PF02463">
    <property type="entry name" value="SMC_N"/>
    <property type="match status" value="1"/>
</dbReference>
<dbReference type="GO" id="GO:0051276">
    <property type="term" value="P:chromosome organization"/>
    <property type="evidence" value="ECO:0007669"/>
    <property type="project" value="UniProtKB-ARBA"/>
</dbReference>
<proteinExistence type="inferred from homology"/>
<gene>
    <name evidence="7" type="ORF">Agub_g3263</name>
</gene>
<feature type="region of interest" description="Disordered" evidence="5">
    <location>
        <begin position="710"/>
        <end position="730"/>
    </location>
</feature>
<evidence type="ECO:0000313" key="7">
    <source>
        <dbReference type="EMBL" id="GFR42391.1"/>
    </source>
</evidence>
<feature type="compositionally biased region" description="Low complexity" evidence="5">
    <location>
        <begin position="716"/>
        <end position="725"/>
    </location>
</feature>
<dbReference type="GO" id="GO:0003697">
    <property type="term" value="F:single-stranded DNA binding"/>
    <property type="evidence" value="ECO:0007669"/>
    <property type="project" value="TreeGrafter"/>
</dbReference>
<keyword evidence="3 4" id="KW-0175">Coiled coil</keyword>
<dbReference type="Gene3D" id="1.10.287.1490">
    <property type="match status" value="1"/>
</dbReference>
<feature type="domain" description="RecF/RecN/SMC N-terminal" evidence="6">
    <location>
        <begin position="77"/>
        <end position="1067"/>
    </location>
</feature>
<dbReference type="InterPro" id="IPR003395">
    <property type="entry name" value="RecF/RecN/SMC_N"/>
</dbReference>
<comment type="caution">
    <text evidence="7">The sequence shown here is derived from an EMBL/GenBank/DDBJ whole genome shotgun (WGS) entry which is preliminary data.</text>
</comment>
<dbReference type="PANTHER" id="PTHR45916">
    <property type="entry name" value="STRUCTURAL MAINTENANCE OF CHROMOSOMES PROTEIN 5"/>
    <property type="match status" value="1"/>
</dbReference>
<keyword evidence="8" id="KW-1185">Reference proteome</keyword>
<dbReference type="SUPFAM" id="SSF52540">
    <property type="entry name" value="P-loop containing nucleoside triphosphate hydrolases"/>
    <property type="match status" value="1"/>
</dbReference>
<evidence type="ECO:0000256" key="1">
    <source>
        <dbReference type="ARBA" id="ARBA00010171"/>
    </source>
</evidence>
<evidence type="ECO:0000256" key="2">
    <source>
        <dbReference type="ARBA" id="ARBA00018687"/>
    </source>
</evidence>
<evidence type="ECO:0000256" key="3">
    <source>
        <dbReference type="ARBA" id="ARBA00023054"/>
    </source>
</evidence>
<dbReference type="EMBL" id="BMAR01000003">
    <property type="protein sequence ID" value="GFR42391.1"/>
    <property type="molecule type" value="Genomic_DNA"/>
</dbReference>
<dbReference type="GO" id="GO:0030915">
    <property type="term" value="C:Smc5-Smc6 complex"/>
    <property type="evidence" value="ECO:0007669"/>
    <property type="project" value="TreeGrafter"/>
</dbReference>
<comment type="similarity">
    <text evidence="1">Belongs to the SMC family. SMC5 subfamily.</text>
</comment>
<evidence type="ECO:0000256" key="4">
    <source>
        <dbReference type="SAM" id="Coils"/>
    </source>
</evidence>
<sequence>MSLRMRPTRATISTTMRMQGKLVKNNKLNLHRALGHPVLGVYLAEGRGRKCYSTLLFIHFLNSIFAHRTTPFAKGAVKEVKVYNFMTYGGPVTIKPGPRLNLVLGPNGTGKSSFVCALCLGLNGSPKTLGRADNLRDFVRRGCHSFWTEITLSSGGEGRDHVVRRTVKTWHDHGTDRYESKWTINGRDATSKDVDKLVKQLNVQFDNLCQFLPQDKVVEFAHMDKYQLLAATEKALGDSSLHDQHQRLKQLRQEEKQAAADRGSTATRLTKLQADQERQERDYQRFQERERLLGEARSLRCQAKWLAVCAKARAAEAAKKKLEEERAELRRLEALQEEDTQPIRQREEDIKAVKLQRTQLEQQGRRVDRSMQNIRDKLDKIDNDVNNKVEELASLEDQARSRQAAIAAARQRLAEAQEQLASAPERPSQDQAERAQQFQQQFQASRREVGNIEGQRNQLASQIQAVQADIGRVRERLDTLNSRKYQLLQRLQASHRNIASLHAWVEEHREDGTFRGPVFGPLALELSVAGGAGSPLAVQYVENTCFTWLGSYLVTCREDETTLAEKARSMDVHNVKVLATTYDPATPFQPQYPAGTASQHARYGIMHTLDELVEAPHIIMHALNKQCRLDSVFVGNDHAVSCMDTLGRETPVSTVLVGTVRYSVIKSRYADVRNIEQRELFPVRVLGAGGGAEEDQERAALLERERELTQERDALQSESDQLEQQRQQHEQQQEQCRREIERYNAECQRINNKRGQLMGAVQTAQRALQHKEALPDPELRRPLLRHDIHSLISQHAVLVGQLLAASQEAWQVMRAGQLLELRQSEMTAQLEALQAARRRREGDLQAARNTVEDADRRFRAELEESKRAKERAQEEYPPTDADKEEIKRLEREKVPSGSLLQQAEAKEAEAEQVVCANQNVVAEYRKRAADIAQLQADLERHDAELVQLRARIEELRNLWLPEIQAMVSTINSSFSANFKEIGCAGEVRLHEDEDYDKFAIEILVQFRAHEEMQLLTAHRQSGGERSVSTILYLIALQAVTDTPFRVVDEINQGMDPINERKVFQQLVIASTAANTPQCFMLTPKLLPNLVYSRDIVVLTIMSSPHIAPALVTGHTSMRQALFGKRYCLEHPRDR</sequence>
<dbReference type="PANTHER" id="PTHR45916:SF1">
    <property type="entry name" value="STRUCTURAL MAINTENANCE OF CHROMOSOMES PROTEIN 5"/>
    <property type="match status" value="1"/>
</dbReference>
<accession>A0AAD3DM62</accession>
<dbReference type="InterPro" id="IPR027417">
    <property type="entry name" value="P-loop_NTPase"/>
</dbReference>
<dbReference type="AlphaFoldDB" id="A0AAD3DM62"/>
<dbReference type="SUPFAM" id="SSF57997">
    <property type="entry name" value="Tropomyosin"/>
    <property type="match status" value="1"/>
</dbReference>
<feature type="region of interest" description="Disordered" evidence="5">
    <location>
        <begin position="862"/>
        <end position="886"/>
    </location>
</feature>
<evidence type="ECO:0000313" key="8">
    <source>
        <dbReference type="Proteomes" id="UP001054857"/>
    </source>
</evidence>
<evidence type="ECO:0000256" key="5">
    <source>
        <dbReference type="SAM" id="MobiDB-lite"/>
    </source>
</evidence>
<dbReference type="GO" id="GO:0005634">
    <property type="term" value="C:nucleus"/>
    <property type="evidence" value="ECO:0007669"/>
    <property type="project" value="TreeGrafter"/>
</dbReference>
<dbReference type="Proteomes" id="UP001054857">
    <property type="component" value="Unassembled WGS sequence"/>
</dbReference>
<reference evidence="7 8" key="1">
    <citation type="journal article" date="2021" name="Sci. Rep.">
        <title>Genome sequencing of the multicellular alga Astrephomene provides insights into convergent evolution of germ-soma differentiation.</title>
        <authorList>
            <person name="Yamashita S."/>
            <person name="Yamamoto K."/>
            <person name="Matsuzaki R."/>
            <person name="Suzuki S."/>
            <person name="Yamaguchi H."/>
            <person name="Hirooka S."/>
            <person name="Minakuchi Y."/>
            <person name="Miyagishima S."/>
            <person name="Kawachi M."/>
            <person name="Toyoda A."/>
            <person name="Nozaki H."/>
        </authorList>
    </citation>
    <scope>NUCLEOTIDE SEQUENCE [LARGE SCALE GENOMIC DNA]</scope>
    <source>
        <strain evidence="7 8">NIES-4017</strain>
    </source>
</reference>
<feature type="region of interest" description="Disordered" evidence="5">
    <location>
        <begin position="416"/>
        <end position="438"/>
    </location>
</feature>
<organism evidence="7 8">
    <name type="scientific">Astrephomene gubernaculifera</name>
    <dbReference type="NCBI Taxonomy" id="47775"/>
    <lineage>
        <taxon>Eukaryota</taxon>
        <taxon>Viridiplantae</taxon>
        <taxon>Chlorophyta</taxon>
        <taxon>core chlorophytes</taxon>
        <taxon>Chlorophyceae</taxon>
        <taxon>CS clade</taxon>
        <taxon>Chlamydomonadales</taxon>
        <taxon>Astrephomenaceae</taxon>
        <taxon>Astrephomene</taxon>
    </lineage>
</organism>
<protein>
    <recommendedName>
        <fullName evidence="2">Structural maintenance of chromosomes protein 5</fullName>
    </recommendedName>
</protein>
<dbReference type="Gene3D" id="3.40.50.300">
    <property type="entry name" value="P-loop containing nucleotide triphosphate hydrolases"/>
    <property type="match status" value="2"/>
</dbReference>